<keyword evidence="11" id="KW-0378">Hydrolase</keyword>
<keyword evidence="19" id="KW-1185">Reference proteome</keyword>
<dbReference type="SUPFAM" id="SSF63829">
    <property type="entry name" value="Calcium-dependent phosphotriesterase"/>
    <property type="match status" value="1"/>
</dbReference>
<dbReference type="GO" id="GO:0030234">
    <property type="term" value="F:enzyme regulator activity"/>
    <property type="evidence" value="ECO:0007669"/>
    <property type="project" value="InterPro"/>
</dbReference>
<reference evidence="18" key="2">
    <citation type="submission" date="2023-05" db="EMBL/GenBank/DDBJ databases">
        <authorList>
            <person name="Fouks B."/>
        </authorList>
    </citation>
    <scope>NUCLEOTIDE SEQUENCE</scope>
    <source>
        <strain evidence="18">Stay&amp;Tobe</strain>
        <tissue evidence="18">Testes</tissue>
    </source>
</reference>
<evidence type="ECO:0000256" key="15">
    <source>
        <dbReference type="PIRSR" id="PIRSR605511-2"/>
    </source>
</evidence>
<comment type="cofactor">
    <cofactor evidence="4">
        <name>Mg(2+)</name>
        <dbReference type="ChEBI" id="CHEBI:18420"/>
    </cofactor>
</comment>
<evidence type="ECO:0000256" key="4">
    <source>
        <dbReference type="ARBA" id="ARBA00001946"/>
    </source>
</evidence>
<comment type="subcellular location">
    <subcellularLocation>
        <location evidence="5">Cytoplasm</location>
    </subcellularLocation>
</comment>
<evidence type="ECO:0000313" key="19">
    <source>
        <dbReference type="Proteomes" id="UP001233999"/>
    </source>
</evidence>
<dbReference type="GO" id="GO:0005509">
    <property type="term" value="F:calcium ion binding"/>
    <property type="evidence" value="ECO:0007669"/>
    <property type="project" value="InterPro"/>
</dbReference>
<evidence type="ECO:0000256" key="6">
    <source>
        <dbReference type="ARBA" id="ARBA00008853"/>
    </source>
</evidence>
<feature type="region of interest" description="Disordered" evidence="16">
    <location>
        <begin position="51"/>
        <end position="70"/>
    </location>
</feature>
<evidence type="ECO:0000256" key="11">
    <source>
        <dbReference type="ARBA" id="ARBA00022801"/>
    </source>
</evidence>
<feature type="binding site" evidence="15">
    <location>
        <position position="171"/>
    </location>
    <ligand>
        <name>a divalent metal cation</name>
        <dbReference type="ChEBI" id="CHEBI:60240"/>
    </ligand>
</feature>
<name>A0AAD8A0V8_DIPPU</name>
<feature type="active site" description="Proton donor/acceptor" evidence="14">
    <location>
        <position position="383"/>
    </location>
</feature>
<dbReference type="PRINTS" id="PR01790">
    <property type="entry name" value="SMP30FAMILY"/>
</dbReference>
<sequence length="484" mass="53837">KLLIYALHATEVVAQMSDIDLTVEENLEKLKQTCRQSHLQLPYHDTIQRTEQNSLRGQKVSRSRDSSGKNNDFTRKCHEYFLVCEIKRIHTTNSLNKKLLKFCVFFQIYITSTKLFLRQFQNFHLVNNLRRASSVIFTRNSCLKSACYGWRKHRLANPTVKAVTNPVLHGEGPHWDEETGALFFVDISSRLVNRYDPKTGKVTHAEFADSEEEGGGGVSLVVPVANSKATRLLTTDGHKVVIFNWDYTNTTISSTNGGEAFEIVSVDTESSKTGNRWNDGKADANGRLWGGTMGPEPVVGKVTPDQGSFFLVEKNNDYQPITEVTPVSISNGLAWNKDNTLLYYIDTATLQVDVFDFDLEAGTIANRRKVFNLAENNVTGSPDGMTIDNNENLWIACFGGSQIINVDPRTGTLIRSVEIPADQVTSMVFGGPNLDILYVATAQIVLTDQQHEEQPLAGSVFSVTCLGVKALAPAHNIIRTKISE</sequence>
<keyword evidence="12" id="KW-0106">Calcium</keyword>
<dbReference type="PANTHER" id="PTHR10907:SF66">
    <property type="entry name" value="MIP34848P1-RELATED"/>
    <property type="match status" value="1"/>
</dbReference>
<comment type="cofactor">
    <cofactor evidence="2">
        <name>Ca(2+)</name>
        <dbReference type="ChEBI" id="CHEBI:29108"/>
    </cofactor>
</comment>
<reference evidence="18" key="1">
    <citation type="journal article" date="2023" name="IScience">
        <title>Live-bearing cockroach genome reveals convergent evolutionary mechanisms linked to viviparity in insects and beyond.</title>
        <authorList>
            <person name="Fouks B."/>
            <person name="Harrison M.C."/>
            <person name="Mikhailova A.A."/>
            <person name="Marchal E."/>
            <person name="English S."/>
            <person name="Carruthers M."/>
            <person name="Jennings E.C."/>
            <person name="Chiamaka E.L."/>
            <person name="Frigard R.A."/>
            <person name="Pippel M."/>
            <person name="Attardo G.M."/>
            <person name="Benoit J.B."/>
            <person name="Bornberg-Bauer E."/>
            <person name="Tobe S.S."/>
        </authorList>
    </citation>
    <scope>NUCLEOTIDE SEQUENCE</scope>
    <source>
        <strain evidence="18">Stay&amp;Tobe</strain>
    </source>
</reference>
<comment type="catalytic activity">
    <reaction evidence="1">
        <text>D-glucono-1,5-lactone + H2O = D-gluconate + H(+)</text>
        <dbReference type="Rhea" id="RHEA:10440"/>
        <dbReference type="ChEBI" id="CHEBI:15377"/>
        <dbReference type="ChEBI" id="CHEBI:15378"/>
        <dbReference type="ChEBI" id="CHEBI:16217"/>
        <dbReference type="ChEBI" id="CHEBI:18391"/>
        <dbReference type="EC" id="3.1.1.17"/>
    </reaction>
</comment>
<evidence type="ECO:0000256" key="12">
    <source>
        <dbReference type="ARBA" id="ARBA00022837"/>
    </source>
</evidence>
<keyword evidence="15" id="KW-0862">Zinc</keyword>
<evidence type="ECO:0000256" key="8">
    <source>
        <dbReference type="ARBA" id="ARBA00016808"/>
    </source>
</evidence>
<feature type="binding site" evidence="15">
    <location>
        <position position="331"/>
    </location>
    <ligand>
        <name>a divalent metal cation</name>
        <dbReference type="ChEBI" id="CHEBI:60240"/>
    </ligand>
</feature>
<comment type="caution">
    <text evidence="18">The sequence shown here is derived from an EMBL/GenBank/DDBJ whole genome shotgun (WGS) entry which is preliminary data.</text>
</comment>
<evidence type="ECO:0000256" key="13">
    <source>
        <dbReference type="ARBA" id="ARBA00032464"/>
    </source>
</evidence>
<evidence type="ECO:0000256" key="9">
    <source>
        <dbReference type="ARBA" id="ARBA00022490"/>
    </source>
</evidence>
<dbReference type="InterPro" id="IPR011042">
    <property type="entry name" value="6-blade_b-propeller_TolB-like"/>
</dbReference>
<dbReference type="InterPro" id="IPR013658">
    <property type="entry name" value="SGL"/>
</dbReference>
<comment type="cofactor">
    <cofactor evidence="15">
        <name>Zn(2+)</name>
        <dbReference type="ChEBI" id="CHEBI:29105"/>
    </cofactor>
    <text evidence="15">Binds 1 divalent metal cation per subunit.</text>
</comment>
<feature type="domain" description="SMP-30/Gluconolactonase/LRE-like region" evidence="17">
    <location>
        <begin position="170"/>
        <end position="443"/>
    </location>
</feature>
<keyword evidence="9" id="KW-0963">Cytoplasm</keyword>
<evidence type="ECO:0000256" key="1">
    <source>
        <dbReference type="ARBA" id="ARBA00001589"/>
    </source>
</evidence>
<dbReference type="GO" id="GO:0005737">
    <property type="term" value="C:cytoplasm"/>
    <property type="evidence" value="ECO:0007669"/>
    <property type="project" value="UniProtKB-SubCell"/>
</dbReference>
<comment type="similarity">
    <text evidence="6">Belongs to the SMP-30/CGR1 family.</text>
</comment>
<evidence type="ECO:0000259" key="17">
    <source>
        <dbReference type="Pfam" id="PF08450"/>
    </source>
</evidence>
<dbReference type="InterPro" id="IPR005511">
    <property type="entry name" value="SMP-30"/>
</dbReference>
<keyword evidence="10 15" id="KW-0479">Metal-binding</keyword>
<evidence type="ECO:0000313" key="18">
    <source>
        <dbReference type="EMBL" id="KAJ9590540.1"/>
    </source>
</evidence>
<feature type="binding site" evidence="15">
    <location>
        <position position="296"/>
    </location>
    <ligand>
        <name>substrate</name>
    </ligand>
</feature>
<dbReference type="FunFam" id="2.120.10.30:FF:000027">
    <property type="entry name" value="Regucalcin homologue"/>
    <property type="match status" value="1"/>
</dbReference>
<protein>
    <recommendedName>
        <fullName evidence="8">Regucalcin</fullName>
        <ecNumber evidence="7">3.1.1.17</ecNumber>
    </recommendedName>
    <alternativeName>
        <fullName evidence="13">Gluconolactonase</fullName>
    </alternativeName>
</protein>
<feature type="binding site" evidence="15">
    <location>
        <position position="276"/>
    </location>
    <ligand>
        <name>substrate</name>
    </ligand>
</feature>
<comment type="cofactor">
    <cofactor evidence="3">
        <name>Mn(2+)</name>
        <dbReference type="ChEBI" id="CHEBI:29035"/>
    </cofactor>
</comment>
<feature type="binding site" evidence="15">
    <location>
        <position position="278"/>
    </location>
    <ligand>
        <name>substrate</name>
    </ligand>
</feature>
<organism evidence="18 19">
    <name type="scientific">Diploptera punctata</name>
    <name type="common">Pacific beetle cockroach</name>
    <dbReference type="NCBI Taxonomy" id="6984"/>
    <lineage>
        <taxon>Eukaryota</taxon>
        <taxon>Metazoa</taxon>
        <taxon>Ecdysozoa</taxon>
        <taxon>Arthropoda</taxon>
        <taxon>Hexapoda</taxon>
        <taxon>Insecta</taxon>
        <taxon>Pterygota</taxon>
        <taxon>Neoptera</taxon>
        <taxon>Polyneoptera</taxon>
        <taxon>Dictyoptera</taxon>
        <taxon>Blattodea</taxon>
        <taxon>Blaberoidea</taxon>
        <taxon>Blaberidae</taxon>
        <taxon>Diplopterinae</taxon>
        <taxon>Diploptera</taxon>
    </lineage>
</organism>
<dbReference type="Gene3D" id="2.120.10.30">
    <property type="entry name" value="TolB, C-terminal domain"/>
    <property type="match status" value="1"/>
</dbReference>
<dbReference type="GO" id="GO:0004341">
    <property type="term" value="F:gluconolactonase activity"/>
    <property type="evidence" value="ECO:0007669"/>
    <property type="project" value="UniProtKB-EC"/>
</dbReference>
<evidence type="ECO:0000256" key="2">
    <source>
        <dbReference type="ARBA" id="ARBA00001913"/>
    </source>
</evidence>
<dbReference type="Proteomes" id="UP001233999">
    <property type="component" value="Unassembled WGS sequence"/>
</dbReference>
<dbReference type="PRINTS" id="PR01791">
    <property type="entry name" value="REGUCALCIN"/>
</dbReference>
<evidence type="ECO:0000256" key="16">
    <source>
        <dbReference type="SAM" id="MobiDB-lite"/>
    </source>
</evidence>
<dbReference type="InterPro" id="IPR008367">
    <property type="entry name" value="Regucalcin"/>
</dbReference>
<dbReference type="Pfam" id="PF08450">
    <property type="entry name" value="SGL"/>
    <property type="match status" value="1"/>
</dbReference>
<gene>
    <name evidence="18" type="ORF">L9F63_016442</name>
</gene>
<accession>A0AAD8A0V8</accession>
<feature type="non-terminal residue" evidence="18">
    <location>
        <position position="484"/>
    </location>
</feature>
<evidence type="ECO:0000256" key="10">
    <source>
        <dbReference type="ARBA" id="ARBA00022723"/>
    </source>
</evidence>
<dbReference type="AlphaFoldDB" id="A0AAD8A0V8"/>
<dbReference type="EMBL" id="JASPKZ010004210">
    <property type="protein sequence ID" value="KAJ9590540.1"/>
    <property type="molecule type" value="Genomic_DNA"/>
</dbReference>
<feature type="binding site" evidence="15">
    <location>
        <position position="383"/>
    </location>
    <ligand>
        <name>a divalent metal cation</name>
        <dbReference type="ChEBI" id="CHEBI:60240"/>
    </ligand>
</feature>
<evidence type="ECO:0000256" key="7">
    <source>
        <dbReference type="ARBA" id="ARBA00013227"/>
    </source>
</evidence>
<dbReference type="GO" id="GO:0019853">
    <property type="term" value="P:L-ascorbic acid biosynthetic process"/>
    <property type="evidence" value="ECO:0007669"/>
    <property type="project" value="TreeGrafter"/>
</dbReference>
<evidence type="ECO:0000256" key="5">
    <source>
        <dbReference type="ARBA" id="ARBA00004496"/>
    </source>
</evidence>
<dbReference type="PANTHER" id="PTHR10907">
    <property type="entry name" value="REGUCALCIN"/>
    <property type="match status" value="1"/>
</dbReference>
<proteinExistence type="inferred from homology"/>
<evidence type="ECO:0000256" key="14">
    <source>
        <dbReference type="PIRSR" id="PIRSR605511-1"/>
    </source>
</evidence>
<dbReference type="EC" id="3.1.1.17" evidence="7"/>
<evidence type="ECO:0000256" key="3">
    <source>
        <dbReference type="ARBA" id="ARBA00001936"/>
    </source>
</evidence>